<dbReference type="Gene3D" id="4.10.240.10">
    <property type="entry name" value="Zn(2)-C6 fungal-type DNA-binding domain"/>
    <property type="match status" value="1"/>
</dbReference>
<dbReference type="InterPro" id="IPR053181">
    <property type="entry name" value="EcdB-like_regulator"/>
</dbReference>
<feature type="domain" description="Zn(2)-C6 fungal-type" evidence="6">
    <location>
        <begin position="649"/>
        <end position="677"/>
    </location>
</feature>
<feature type="compositionally biased region" description="Polar residues" evidence="5">
    <location>
        <begin position="727"/>
        <end position="742"/>
    </location>
</feature>
<dbReference type="Pfam" id="PF00150">
    <property type="entry name" value="Cellulase"/>
    <property type="match status" value="1"/>
</dbReference>
<evidence type="ECO:0000256" key="4">
    <source>
        <dbReference type="ARBA" id="ARBA00023295"/>
    </source>
</evidence>
<comment type="similarity">
    <text evidence="1">Belongs to the glycosyl hydrolase 5 (cellulase A) family.</text>
</comment>
<dbReference type="PANTHER" id="PTHR47785">
    <property type="entry name" value="ZN(II)2CYS6 TRANSCRIPTION FACTOR (EUROFUNG)-RELATED-RELATED"/>
    <property type="match status" value="1"/>
</dbReference>
<dbReference type="InterPro" id="IPR001138">
    <property type="entry name" value="Zn2Cys6_DnaBD"/>
</dbReference>
<dbReference type="Pfam" id="PF00172">
    <property type="entry name" value="Zn_clus"/>
    <property type="match status" value="1"/>
</dbReference>
<evidence type="ECO:0000256" key="3">
    <source>
        <dbReference type="ARBA" id="ARBA00023242"/>
    </source>
</evidence>
<proteinExistence type="inferred from homology"/>
<dbReference type="Pfam" id="PF12756">
    <property type="entry name" value="zf-C2H2_2"/>
    <property type="match status" value="1"/>
</dbReference>
<dbReference type="GO" id="GO:0000272">
    <property type="term" value="P:polysaccharide catabolic process"/>
    <property type="evidence" value="ECO:0007669"/>
    <property type="project" value="InterPro"/>
</dbReference>
<dbReference type="Proteomes" id="UP000830671">
    <property type="component" value="Chromosome 6"/>
</dbReference>
<feature type="compositionally biased region" description="Polar residues" evidence="5">
    <location>
        <begin position="754"/>
        <end position="769"/>
    </location>
</feature>
<feature type="region of interest" description="Disordered" evidence="5">
    <location>
        <begin position="569"/>
        <end position="589"/>
    </location>
</feature>
<reference evidence="7" key="1">
    <citation type="journal article" date="2021" name="Mol. Plant Microbe Interact.">
        <title>Complete Genome Sequence of the Plant-Pathogenic Fungus Colletotrichum lupini.</title>
        <authorList>
            <person name="Baroncelli R."/>
            <person name="Pensec F."/>
            <person name="Da Lio D."/>
            <person name="Boufleur T."/>
            <person name="Vicente I."/>
            <person name="Sarrocco S."/>
            <person name="Picot A."/>
            <person name="Baraldi E."/>
            <person name="Sukno S."/>
            <person name="Thon M."/>
            <person name="Le Floch G."/>
        </authorList>
    </citation>
    <scope>NUCLEOTIDE SEQUENCE</scope>
    <source>
        <strain evidence="7">IMI 504893</strain>
    </source>
</reference>
<dbReference type="InterPro" id="IPR017853">
    <property type="entry name" value="GH"/>
</dbReference>
<evidence type="ECO:0000256" key="5">
    <source>
        <dbReference type="SAM" id="MobiDB-lite"/>
    </source>
</evidence>
<feature type="compositionally biased region" description="Low complexity" evidence="5">
    <location>
        <begin position="709"/>
        <end position="726"/>
    </location>
</feature>
<dbReference type="EMBL" id="CP019478">
    <property type="protein sequence ID" value="UQC87170.1"/>
    <property type="molecule type" value="Genomic_DNA"/>
</dbReference>
<dbReference type="RefSeq" id="XP_049148781.1">
    <property type="nucleotide sequence ID" value="XM_049291635.1"/>
</dbReference>
<evidence type="ECO:0000259" key="6">
    <source>
        <dbReference type="PROSITE" id="PS00463"/>
    </source>
</evidence>
<organism evidence="7 8">
    <name type="scientific">Colletotrichum lupini</name>
    <dbReference type="NCBI Taxonomy" id="145971"/>
    <lineage>
        <taxon>Eukaryota</taxon>
        <taxon>Fungi</taxon>
        <taxon>Dikarya</taxon>
        <taxon>Ascomycota</taxon>
        <taxon>Pezizomycotina</taxon>
        <taxon>Sordariomycetes</taxon>
        <taxon>Hypocreomycetidae</taxon>
        <taxon>Glomerellales</taxon>
        <taxon>Glomerellaceae</taxon>
        <taxon>Colletotrichum</taxon>
        <taxon>Colletotrichum acutatum species complex</taxon>
    </lineage>
</organism>
<gene>
    <name evidence="7" type="ORF">CLUP02_12671</name>
</gene>
<dbReference type="InterPro" id="IPR036864">
    <property type="entry name" value="Zn2-C6_fun-type_DNA-bd_sf"/>
</dbReference>
<feature type="compositionally biased region" description="Acidic residues" evidence="5">
    <location>
        <begin position="1740"/>
        <end position="1756"/>
    </location>
</feature>
<dbReference type="CDD" id="cd00067">
    <property type="entry name" value="GAL4"/>
    <property type="match status" value="1"/>
</dbReference>
<dbReference type="InterPro" id="IPR001547">
    <property type="entry name" value="Glyco_hydro_5"/>
</dbReference>
<name>A0A9Q8WLL5_9PEZI</name>
<protein>
    <submittedName>
        <fullName evidence="7">Murein transglycosylase</fullName>
    </submittedName>
</protein>
<dbReference type="SUPFAM" id="SSF57701">
    <property type="entry name" value="Zn2/Cys6 DNA-binding domain"/>
    <property type="match status" value="1"/>
</dbReference>
<dbReference type="GO" id="GO:0004553">
    <property type="term" value="F:hydrolase activity, hydrolyzing O-glycosyl compounds"/>
    <property type="evidence" value="ECO:0007669"/>
    <property type="project" value="InterPro"/>
</dbReference>
<dbReference type="CDD" id="cd12148">
    <property type="entry name" value="fungal_TF_MHR"/>
    <property type="match status" value="1"/>
</dbReference>
<dbReference type="PROSITE" id="PS00463">
    <property type="entry name" value="ZN2_CY6_FUNGAL_1"/>
    <property type="match status" value="1"/>
</dbReference>
<dbReference type="SUPFAM" id="SSF51445">
    <property type="entry name" value="(Trans)glycosidases"/>
    <property type="match status" value="1"/>
</dbReference>
<dbReference type="GeneID" id="73346645"/>
<dbReference type="PANTHER" id="PTHR47785:SF4">
    <property type="entry name" value="ZN(II)2CYS6 TRANSCRIPTION FACTOR (EUROFUNG)"/>
    <property type="match status" value="1"/>
</dbReference>
<dbReference type="KEGG" id="clup:CLUP02_12671"/>
<evidence type="ECO:0000313" key="7">
    <source>
        <dbReference type="EMBL" id="UQC87170.1"/>
    </source>
</evidence>
<keyword evidence="3" id="KW-0539">Nucleus</keyword>
<keyword evidence="4" id="KW-0326">Glycosidase</keyword>
<feature type="region of interest" description="Disordered" evidence="5">
    <location>
        <begin position="1740"/>
        <end position="1839"/>
    </location>
</feature>
<dbReference type="SMART" id="SM00066">
    <property type="entry name" value="GAL4"/>
    <property type="match status" value="1"/>
</dbReference>
<dbReference type="GO" id="GO:0008270">
    <property type="term" value="F:zinc ion binding"/>
    <property type="evidence" value="ECO:0007669"/>
    <property type="project" value="InterPro"/>
</dbReference>
<evidence type="ECO:0000256" key="2">
    <source>
        <dbReference type="ARBA" id="ARBA00022801"/>
    </source>
</evidence>
<accession>A0A9Q8WLL5</accession>
<dbReference type="Gene3D" id="3.20.20.80">
    <property type="entry name" value="Glycosidases"/>
    <property type="match status" value="1"/>
</dbReference>
<keyword evidence="8" id="KW-1185">Reference proteome</keyword>
<evidence type="ECO:0000256" key="1">
    <source>
        <dbReference type="ARBA" id="ARBA00005641"/>
    </source>
</evidence>
<dbReference type="GO" id="GO:0000981">
    <property type="term" value="F:DNA-binding transcription factor activity, RNA polymerase II-specific"/>
    <property type="evidence" value="ECO:0007669"/>
    <property type="project" value="InterPro"/>
</dbReference>
<sequence length="2021" mass="229937">MSNGILRTSGSSIVDAEGKPVLLRGTALGGWMLMENFMNGFPGREHQIRAALLKVLGKEKSDFFFDKFLEYFFTEKDAEFLASIGFNCIRLSFNYHHFEDDMNPFVIKEEGFKHLDRAIEICAKYKIYTILDLHSAPGGQNQDWHSDNPTGYAAFWDHKHFQDRVINLWQVIAKRYKGNPWIAGYNPLNEPADVEWTRLLAFYDRIVPAIRDIDPEHILWLEGNTFSMDFSGFAKVFDNSVYAVHDYCGFGFPNRIGRYQGLADQDAYIRQMYDRKVAFMKEHNVPIWNGEFGPIYERKEYNPDFEEHNEERYKMLDKQMAIYTDEGIAWSIWAYKDVNVMGMTYLSPDSAWLKLLGPMIRKKRNLAVDSWAYDDAHLQPNLFGPLHKWFEDNVPAQYNKKYPWQWRMHMHVFRGIRGITMTEYMIPEWADYFRDKTFEELDELAASWKYENCIQRERLNELLSLYAPMTPGDKRLEGKVIPSEVEKEQGKPRETVSGVGVFELAPDEKKKHLAQASLTPVAVNNDYGFNSFRFTCNMYYTDLRFYSFSGEILALWEYHEHSALRPNITDRPARSRRRAALGQPGSSGEVPHVMSPGWIFQFHLRKSHNSLPYPCDPDADGRPIMDDSAPSSSFSAAHYFPTRRRVWQACTNCRARKTRCDAAKPKCSLCVTQNVECVYRDSNQPRIEQNTRILLERIQMLEDRLLSSPVFSGQQQSQSQQASQPSLDTPSPQATRHATTPRSAHHTQPEAGPDSTSTRNQTDAVQTRNADADAQIPIPLSHTANANHVFEWPIVKQLLSETDSASQPPRPAFPGGLRSAEATDIFFRKDTGTDSSMCPPESWRLFQDRSLPVSIHAADRYREVIHEYFAEVNIFFPLLSPEDIINTLNEVIASEKTASVVSPLTAPARYCLLLLVLCMGSFVYTGDYRISLDERAGRDGGQRQRPISSSIIGDFPDIDEQLWRKARLLLGFISSEISLEAAQCTMLASLYMNANGRVADSFHWAHATAVNNWITKTGNRDARGAEGNDGFSDAFRRLFWVALIYEGDFVSEISITLPSGIARYEEVVPYPAPETPKQHKEFTINQATPEAEVTSPSSTSFYRTEELVAFQISTNAAIRRFLNRVNSVVFDSKDQFRMTRTNYANWLLRITEDLWSYHGALYRNLPDFLLTSQPRRTPGQQPEIATSPMTPGIIQVEELGNNPWNVLRLKGRYYAGQYIIHRPFIEYVMLNMAHFETHPCREAILERCRMCLEGCKGFINVFDIDPANSITGLFAAGMVTFTMVTILRVATMCPVFKEILPEDIEGAMFVGTRNLRRFSISVREFERMKRENSIEFFMGDCGGNYLNRSLLETSILSFYRCTVSLLKCRSDASDVNEDAIQTCDVASRSTNILRIQAVKNNDSLTILTYHTSHSRWFRIFLLKIPISFLIRPTPHNFTNLLFNHRFNFEAKQNSPSVHATPQKKGGGVAGQACTDGTFKGTCSADGRCGLEIPPNELSSQITTLLFQLHQRDKQIEQMNVFNATYTDSLSRTSEPVTVLVFNTESGCIVHYESYLVTVILRVHWQTLPVISCGSDFWAIDHGVENPWMFGTPPTTNTATTALLRNSMDSLSNQNNNNNIPLSPKESIDSHSAVMQPFIPGQCLFCPNLSADFPASVAHMQKSHGLFIPHQQNLLVDLETLFKYLHLVIFDYRECLHCGTKRTTVQAVQQHMVGKGHCRFDPANQDSEFADFYDFTFSETEGNEGGDYESDKDECDVQNEPASPSQPLQVDEDSLRLPSGKIISKRSSDQTGPSINHLRRRMRTPPSRLEYVQVESEEEESSEGPLHPGRTQALSKREKREKAVIAHQLANMRANDRSALMHLSASEQRSLLAVQYRNEEKVQKEERRRQGKIDRKGNKNLYAYWNTETPVYQIGSDLASILIVAGDGPWEPELMNSARGGLNDVDVGSEITLLNRDLRHATDWPIPGSPTKEGKRGILVHLASMQSTTLVVAIERVLWPSQPDWNGPTWNSGKKYGLAAIP</sequence>
<dbReference type="FunFam" id="3.20.20.80:FF:000130">
    <property type="entry name" value="Endoglucanase C"/>
    <property type="match status" value="1"/>
</dbReference>
<feature type="region of interest" description="Disordered" evidence="5">
    <location>
        <begin position="709"/>
        <end position="769"/>
    </location>
</feature>
<evidence type="ECO:0000313" key="8">
    <source>
        <dbReference type="Proteomes" id="UP000830671"/>
    </source>
</evidence>
<keyword evidence="2" id="KW-0378">Hydrolase</keyword>
<dbReference type="InterPro" id="IPR041661">
    <property type="entry name" value="ZN622/Rei1/Reh1_Znf-C2H2"/>
</dbReference>